<dbReference type="InterPro" id="IPR045275">
    <property type="entry name" value="MscS_archaea/bacteria_type"/>
</dbReference>
<organism evidence="6 7">
    <name type="scientific">Ostreobium quekettii</name>
    <dbReference type="NCBI Taxonomy" id="121088"/>
    <lineage>
        <taxon>Eukaryota</taxon>
        <taxon>Viridiplantae</taxon>
        <taxon>Chlorophyta</taxon>
        <taxon>core chlorophytes</taxon>
        <taxon>Ulvophyceae</taxon>
        <taxon>TCBD clade</taxon>
        <taxon>Bryopsidales</taxon>
        <taxon>Ostreobineae</taxon>
        <taxon>Ostreobiaceae</taxon>
        <taxon>Ostreobium</taxon>
    </lineage>
</organism>
<evidence type="ECO:0000256" key="1">
    <source>
        <dbReference type="ARBA" id="ARBA00004651"/>
    </source>
</evidence>
<dbReference type="Gene3D" id="3.30.70.100">
    <property type="match status" value="1"/>
</dbReference>
<evidence type="ECO:0000256" key="2">
    <source>
        <dbReference type="ARBA" id="ARBA00022475"/>
    </source>
</evidence>
<dbReference type="InterPro" id="IPR006685">
    <property type="entry name" value="MscS_channel_2nd"/>
</dbReference>
<dbReference type="SUPFAM" id="SSF50182">
    <property type="entry name" value="Sm-like ribonucleoproteins"/>
    <property type="match status" value="1"/>
</dbReference>
<comment type="caution">
    <text evidence="6">The sequence shown here is derived from an EMBL/GenBank/DDBJ whole genome shotgun (WGS) entry which is preliminary data.</text>
</comment>
<dbReference type="InterPro" id="IPR011066">
    <property type="entry name" value="MscS_channel_C_sf"/>
</dbReference>
<reference evidence="6" key="1">
    <citation type="submission" date="2020-12" db="EMBL/GenBank/DDBJ databases">
        <authorList>
            <person name="Iha C."/>
        </authorList>
    </citation>
    <scope>NUCLEOTIDE SEQUENCE</scope>
</reference>
<evidence type="ECO:0000256" key="3">
    <source>
        <dbReference type="SAM" id="Phobius"/>
    </source>
</evidence>
<dbReference type="OrthoDB" id="431980at2759"/>
<keyword evidence="3" id="KW-1133">Transmembrane helix</keyword>
<evidence type="ECO:0000259" key="4">
    <source>
        <dbReference type="Pfam" id="PF00924"/>
    </source>
</evidence>
<keyword evidence="3" id="KW-0472">Membrane</keyword>
<dbReference type="SUPFAM" id="SSF82861">
    <property type="entry name" value="Mechanosensitive channel protein MscS (YggB), transmembrane region"/>
    <property type="match status" value="1"/>
</dbReference>
<feature type="transmembrane region" description="Helical" evidence="3">
    <location>
        <begin position="44"/>
        <end position="65"/>
    </location>
</feature>
<dbReference type="GO" id="GO:0008381">
    <property type="term" value="F:mechanosensitive monoatomic ion channel activity"/>
    <property type="evidence" value="ECO:0007669"/>
    <property type="project" value="InterPro"/>
</dbReference>
<sequence length="231" mass="25061">MRRMIVPLNKLTSWLLIGFGIVMALQVFGVNIQPFLTVGGVSGLVVGLSAQSVLANLISGINLFLSRPFVIGDRVEVFATNGNRFLSGVISDINPLRTYIQTDQLYPVMVPNKVLTELVVGNESRGDGMQSSRETGGRRVAFGVTMSYDHFHRIEDVVAALKNLLDTVDGVDKKVPPSVALSGLKDGTISLELQMMTHKDGGCVNTFRLRLLRCIDNTLKEAGVEGAKLAM</sequence>
<keyword evidence="7" id="KW-1185">Reference proteome</keyword>
<evidence type="ECO:0000313" key="7">
    <source>
        <dbReference type="Proteomes" id="UP000708148"/>
    </source>
</evidence>
<name>A0A8S1J8F8_9CHLO</name>
<evidence type="ECO:0000313" key="6">
    <source>
        <dbReference type="EMBL" id="CAD7702364.1"/>
    </source>
</evidence>
<keyword evidence="3" id="KW-0812">Transmembrane</keyword>
<proteinExistence type="predicted"/>
<dbReference type="InterPro" id="IPR011014">
    <property type="entry name" value="MscS_channel_TM-2"/>
</dbReference>
<dbReference type="Proteomes" id="UP000708148">
    <property type="component" value="Unassembled WGS sequence"/>
</dbReference>
<dbReference type="SUPFAM" id="SSF82689">
    <property type="entry name" value="Mechanosensitive channel protein MscS (YggB), C-terminal domain"/>
    <property type="match status" value="1"/>
</dbReference>
<dbReference type="Gene3D" id="1.10.287.1260">
    <property type="match status" value="1"/>
</dbReference>
<comment type="subcellular location">
    <subcellularLocation>
        <location evidence="1">Cell membrane</location>
        <topology evidence="1">Multi-pass membrane protein</topology>
    </subcellularLocation>
</comment>
<protein>
    <submittedName>
        <fullName evidence="6">Uncharacterized protein</fullName>
    </submittedName>
</protein>
<feature type="domain" description="Mechanosensitive ion channel MscS" evidence="4">
    <location>
        <begin position="53"/>
        <end position="124"/>
    </location>
</feature>
<evidence type="ECO:0000259" key="5">
    <source>
        <dbReference type="Pfam" id="PF21088"/>
    </source>
</evidence>
<dbReference type="GO" id="GO:0005886">
    <property type="term" value="C:plasma membrane"/>
    <property type="evidence" value="ECO:0007669"/>
    <property type="project" value="UniProtKB-SubCell"/>
</dbReference>
<keyword evidence="2" id="KW-1003">Cell membrane</keyword>
<dbReference type="PANTHER" id="PTHR30221:SF1">
    <property type="entry name" value="SMALL-CONDUCTANCE MECHANOSENSITIVE CHANNEL"/>
    <property type="match status" value="1"/>
</dbReference>
<accession>A0A8S1J8F8</accession>
<gene>
    <name evidence="6" type="ORF">OSTQU699_LOCUS7721</name>
</gene>
<dbReference type="EMBL" id="CAJHUC010001800">
    <property type="protein sequence ID" value="CAD7702364.1"/>
    <property type="molecule type" value="Genomic_DNA"/>
</dbReference>
<dbReference type="PANTHER" id="PTHR30221">
    <property type="entry name" value="SMALL-CONDUCTANCE MECHANOSENSITIVE CHANNEL"/>
    <property type="match status" value="1"/>
</dbReference>
<dbReference type="Pfam" id="PF21088">
    <property type="entry name" value="MS_channel_1st"/>
    <property type="match status" value="1"/>
</dbReference>
<feature type="domain" description="Mechanosensitive ion channel transmembrane helices 2/3" evidence="5">
    <location>
        <begin position="10"/>
        <end position="51"/>
    </location>
</feature>
<dbReference type="InterPro" id="IPR049142">
    <property type="entry name" value="MS_channel_1st"/>
</dbReference>
<feature type="transmembrane region" description="Helical" evidence="3">
    <location>
        <begin position="12"/>
        <end position="32"/>
    </location>
</feature>
<dbReference type="Pfam" id="PF00924">
    <property type="entry name" value="MS_channel_2nd"/>
    <property type="match status" value="1"/>
</dbReference>
<dbReference type="InterPro" id="IPR010920">
    <property type="entry name" value="LSM_dom_sf"/>
</dbReference>
<dbReference type="AlphaFoldDB" id="A0A8S1J8F8"/>